<organism evidence="2 3">
    <name type="scientific">Chengkuizengella axinellae</name>
    <dbReference type="NCBI Taxonomy" id="3064388"/>
    <lineage>
        <taxon>Bacteria</taxon>
        <taxon>Bacillati</taxon>
        <taxon>Bacillota</taxon>
        <taxon>Bacilli</taxon>
        <taxon>Bacillales</taxon>
        <taxon>Paenibacillaceae</taxon>
        <taxon>Chengkuizengella</taxon>
    </lineage>
</organism>
<protein>
    <submittedName>
        <fullName evidence="2">Uncharacterized protein</fullName>
    </submittedName>
</protein>
<dbReference type="Proteomes" id="UP001231941">
    <property type="component" value="Unassembled WGS sequence"/>
</dbReference>
<feature type="transmembrane region" description="Helical" evidence="1">
    <location>
        <begin position="569"/>
        <end position="586"/>
    </location>
</feature>
<feature type="transmembrane region" description="Helical" evidence="1">
    <location>
        <begin position="694"/>
        <end position="713"/>
    </location>
</feature>
<comment type="caution">
    <text evidence="2">The sequence shown here is derived from an EMBL/GenBank/DDBJ whole genome shotgun (WGS) entry which is preliminary data.</text>
</comment>
<feature type="transmembrane region" description="Helical" evidence="1">
    <location>
        <begin position="512"/>
        <end position="533"/>
    </location>
</feature>
<accession>A0ABT9J4X5</accession>
<evidence type="ECO:0000313" key="3">
    <source>
        <dbReference type="Proteomes" id="UP001231941"/>
    </source>
</evidence>
<keyword evidence="1" id="KW-0472">Membrane</keyword>
<reference evidence="2 3" key="1">
    <citation type="submission" date="2023-08" db="EMBL/GenBank/DDBJ databases">
        <authorList>
            <person name="Park J.-S."/>
        </authorList>
    </citation>
    <scope>NUCLEOTIDE SEQUENCE [LARGE SCALE GENOMIC DNA]</scope>
    <source>
        <strain evidence="2 3">2205SS18-9</strain>
    </source>
</reference>
<feature type="transmembrane region" description="Helical" evidence="1">
    <location>
        <begin position="389"/>
        <end position="410"/>
    </location>
</feature>
<dbReference type="InterPro" id="IPR017850">
    <property type="entry name" value="Alkaline_phosphatase_core_sf"/>
</dbReference>
<dbReference type="RefSeq" id="WP_305993959.1">
    <property type="nucleotide sequence ID" value="NZ_JAVAMP010000017.1"/>
</dbReference>
<feature type="transmembrane region" description="Helical" evidence="1">
    <location>
        <begin position="598"/>
        <end position="616"/>
    </location>
</feature>
<feature type="transmembrane region" description="Helical" evidence="1">
    <location>
        <begin position="545"/>
        <end position="563"/>
    </location>
</feature>
<keyword evidence="1" id="KW-1133">Transmembrane helix</keyword>
<feature type="transmembrane region" description="Helical" evidence="1">
    <location>
        <begin position="445"/>
        <end position="463"/>
    </location>
</feature>
<sequence>MWKNKLLLFLSMMAFIVIFFVFEEASAFTETKKNKVIVLSIPSLSFYEFSTAQLQPLSSFSLLYKQSRAAAVNVRISGGIDDVYATLGAGVPTVSRSDIKALNKDETINKESGQTLYARYNGSLNENAQIVVPEISVLYELNEDNRYQSQIGLLGEVLKQNGVSTYLYGNRDRGIVLNDAPNYEKKRLASLMLMDSNGLIPFGNIGAQTVIKNELRPFSIQTNYDWIYEQLQSVTPNSLVLIELGDLDRLYVDKSFYAPERFQLLKQEILKEMDDFLGKVISNMGQDDALFVFSPQVHRDAREEKLLLSPLFYYEHELDSGLLTSATTRRTGILSHVDIAPSLLHLFQVTVPSEMIGNIAKFEENKEMNISWLEQELNKIQNVYQLRPMLLYSFVTYEVIVLILTLLVAIGKWIKWTRIVNPFLFSILIAPVVMLWMGYFSGYSVLVQALFFLMITLLLSLMLQYFSVITVLTLISLCTSFMILLDGMFGAYAMKHSVLGYDVMIGARYYGIGNEFMGVLIGSTALAASMLFYITYLKYPNITKWMLTVYLLIVVFYLAAPFLGTNAGGTITAVVTFTVFWVKAFKEKWLRNIHWAKLAVYCGTLGIAALVLLWLFNDLFISDKSKVSHIGKAMDGLFKGNVEQIINTVIRKVSMNWHLIQVSAWSKVFLTSLIVVVLFILKPKGKFQEWHDKYYSFMIGFYATTVGTIVVFFVNDSGIVAAATMIVYVAIPMLLLKIDDIDEHVRT</sequence>
<feature type="transmembrane region" description="Helical" evidence="1">
    <location>
        <begin position="664"/>
        <end position="682"/>
    </location>
</feature>
<feature type="transmembrane region" description="Helical" evidence="1">
    <location>
        <begin position="422"/>
        <end position="439"/>
    </location>
</feature>
<evidence type="ECO:0000256" key="1">
    <source>
        <dbReference type="SAM" id="Phobius"/>
    </source>
</evidence>
<dbReference type="SUPFAM" id="SSF53649">
    <property type="entry name" value="Alkaline phosphatase-like"/>
    <property type="match status" value="1"/>
</dbReference>
<evidence type="ECO:0000313" key="2">
    <source>
        <dbReference type="EMBL" id="MDP5276650.1"/>
    </source>
</evidence>
<keyword evidence="1" id="KW-0812">Transmembrane</keyword>
<proteinExistence type="predicted"/>
<keyword evidence="3" id="KW-1185">Reference proteome</keyword>
<feature type="transmembrane region" description="Helical" evidence="1">
    <location>
        <begin position="719"/>
        <end position="736"/>
    </location>
</feature>
<gene>
    <name evidence="2" type="ORF">Q5Y73_21385</name>
</gene>
<feature type="transmembrane region" description="Helical" evidence="1">
    <location>
        <begin position="470"/>
        <end position="492"/>
    </location>
</feature>
<name>A0ABT9J4X5_9BACL</name>
<dbReference type="EMBL" id="JAVAMP010000017">
    <property type="protein sequence ID" value="MDP5276650.1"/>
    <property type="molecule type" value="Genomic_DNA"/>
</dbReference>